<evidence type="ECO:0000256" key="1">
    <source>
        <dbReference type="SAM" id="MobiDB-lite"/>
    </source>
</evidence>
<protein>
    <recommendedName>
        <fullName evidence="5">Secreted protein</fullName>
    </recommendedName>
</protein>
<evidence type="ECO:0008006" key="5">
    <source>
        <dbReference type="Google" id="ProtNLM"/>
    </source>
</evidence>
<dbReference type="Proteomes" id="UP000315471">
    <property type="component" value="Unassembled WGS sequence"/>
</dbReference>
<gene>
    <name evidence="3" type="ORF">Q31b_41480</name>
</gene>
<dbReference type="AlphaFoldDB" id="A0A5C6DVF9"/>
<feature type="compositionally biased region" description="Basic and acidic residues" evidence="1">
    <location>
        <begin position="371"/>
        <end position="383"/>
    </location>
</feature>
<feature type="signal peptide" evidence="2">
    <location>
        <begin position="1"/>
        <end position="26"/>
    </location>
</feature>
<name>A0A5C6DVF9_9BACT</name>
<sequence precursor="true">MIRFSLRTNLLALTLLVVPFVSNASAQLFHFGGFGGGVRIRAPFVAVDVDPWGGARVRAPFTAVDSGFGHPPLGPPIGRSPFWSPFPPPVPHADYRSYRFESYRYAPYGQSLGDYSLPDYDPRYDRYDYDHYAHADDPRLDAPAYRGQIGADSYYQPSLSDDPPYYDQQAEDEFIERLYPNQSRQDNVISSAIPQPSPHRSRLDDQLLQAQAESLAEQRIYAAENLSATISDTTLARSAAQLADGLAAMGEEGSAWLDYLAPDDIVRWVDAGSPNNDLLVNLISAYDGVVSNPQLGWVASMAGFRETRHQLHLRIRFIESPGGTPLVDEPQYLEPQYLEDSGSSILSAPDLGSPEQAATAEQQADEPASEETAKPNVDSKDANSDFETLPPPSPKPDSDEPFGI</sequence>
<proteinExistence type="predicted"/>
<organism evidence="3 4">
    <name type="scientific">Novipirellula aureliae</name>
    <dbReference type="NCBI Taxonomy" id="2527966"/>
    <lineage>
        <taxon>Bacteria</taxon>
        <taxon>Pseudomonadati</taxon>
        <taxon>Planctomycetota</taxon>
        <taxon>Planctomycetia</taxon>
        <taxon>Pirellulales</taxon>
        <taxon>Pirellulaceae</taxon>
        <taxon>Novipirellula</taxon>
    </lineage>
</organism>
<evidence type="ECO:0000313" key="4">
    <source>
        <dbReference type="Proteomes" id="UP000315471"/>
    </source>
</evidence>
<reference evidence="3 4" key="1">
    <citation type="submission" date="2019-02" db="EMBL/GenBank/DDBJ databases">
        <title>Deep-cultivation of Planctomycetes and their phenomic and genomic characterization uncovers novel biology.</title>
        <authorList>
            <person name="Wiegand S."/>
            <person name="Jogler M."/>
            <person name="Boedeker C."/>
            <person name="Pinto D."/>
            <person name="Vollmers J."/>
            <person name="Rivas-Marin E."/>
            <person name="Kohn T."/>
            <person name="Peeters S.H."/>
            <person name="Heuer A."/>
            <person name="Rast P."/>
            <person name="Oberbeckmann S."/>
            <person name="Bunk B."/>
            <person name="Jeske O."/>
            <person name="Meyerdierks A."/>
            <person name="Storesund J.E."/>
            <person name="Kallscheuer N."/>
            <person name="Luecker S."/>
            <person name="Lage O.M."/>
            <person name="Pohl T."/>
            <person name="Merkel B.J."/>
            <person name="Hornburger P."/>
            <person name="Mueller R.-W."/>
            <person name="Bruemmer F."/>
            <person name="Labrenz M."/>
            <person name="Spormann A.M."/>
            <person name="Op Den Camp H."/>
            <person name="Overmann J."/>
            <person name="Amann R."/>
            <person name="Jetten M.S.M."/>
            <person name="Mascher T."/>
            <person name="Medema M.H."/>
            <person name="Devos D.P."/>
            <person name="Kaster A.-K."/>
            <person name="Ovreas L."/>
            <person name="Rohde M."/>
            <person name="Galperin M.Y."/>
            <person name="Jogler C."/>
        </authorList>
    </citation>
    <scope>NUCLEOTIDE SEQUENCE [LARGE SCALE GENOMIC DNA]</scope>
    <source>
        <strain evidence="3 4">Q31b</strain>
    </source>
</reference>
<feature type="region of interest" description="Disordered" evidence="1">
    <location>
        <begin position="343"/>
        <end position="404"/>
    </location>
</feature>
<feature type="chain" id="PRO_5022816768" description="Secreted protein" evidence="2">
    <location>
        <begin position="27"/>
        <end position="404"/>
    </location>
</feature>
<dbReference type="OrthoDB" id="281152at2"/>
<dbReference type="RefSeq" id="WP_146601327.1">
    <property type="nucleotide sequence ID" value="NZ_SJPY01000006.1"/>
</dbReference>
<evidence type="ECO:0000313" key="3">
    <source>
        <dbReference type="EMBL" id="TWU39066.1"/>
    </source>
</evidence>
<accession>A0A5C6DVF9</accession>
<dbReference type="EMBL" id="SJPY01000006">
    <property type="protein sequence ID" value="TWU39066.1"/>
    <property type="molecule type" value="Genomic_DNA"/>
</dbReference>
<evidence type="ECO:0000256" key="2">
    <source>
        <dbReference type="SAM" id="SignalP"/>
    </source>
</evidence>
<comment type="caution">
    <text evidence="3">The sequence shown here is derived from an EMBL/GenBank/DDBJ whole genome shotgun (WGS) entry which is preliminary data.</text>
</comment>
<keyword evidence="4" id="KW-1185">Reference proteome</keyword>
<keyword evidence="2" id="KW-0732">Signal</keyword>